<dbReference type="SUPFAM" id="SSF53300">
    <property type="entry name" value="vWA-like"/>
    <property type="match status" value="1"/>
</dbReference>
<proteinExistence type="predicted"/>
<feature type="compositionally biased region" description="Basic residues" evidence="2">
    <location>
        <begin position="40"/>
        <end position="49"/>
    </location>
</feature>
<feature type="coiled-coil region" evidence="1">
    <location>
        <begin position="635"/>
        <end position="662"/>
    </location>
</feature>
<feature type="domain" description="VWFA" evidence="4">
    <location>
        <begin position="1076"/>
        <end position="1331"/>
    </location>
</feature>
<organism evidence="5 6">
    <name type="scientific">Thalassoglobus neptunius</name>
    <dbReference type="NCBI Taxonomy" id="1938619"/>
    <lineage>
        <taxon>Bacteria</taxon>
        <taxon>Pseudomonadati</taxon>
        <taxon>Planctomycetota</taxon>
        <taxon>Planctomycetia</taxon>
        <taxon>Planctomycetales</taxon>
        <taxon>Planctomycetaceae</taxon>
        <taxon>Thalassoglobus</taxon>
    </lineage>
</organism>
<dbReference type="InterPro" id="IPR036465">
    <property type="entry name" value="vWFA_dom_sf"/>
</dbReference>
<keyword evidence="6" id="KW-1185">Reference proteome</keyword>
<protein>
    <recommendedName>
        <fullName evidence="4">VWFA domain-containing protein</fullName>
    </recommendedName>
</protein>
<dbReference type="Gene3D" id="3.40.50.410">
    <property type="entry name" value="von Willebrand factor, type A domain"/>
    <property type="match status" value="1"/>
</dbReference>
<gene>
    <name evidence="5" type="ORF">KOR42_46250</name>
</gene>
<dbReference type="EMBL" id="SIHI01000037">
    <property type="protein sequence ID" value="TWT42821.1"/>
    <property type="molecule type" value="Genomic_DNA"/>
</dbReference>
<dbReference type="OrthoDB" id="219385at2"/>
<reference evidence="5 6" key="1">
    <citation type="submission" date="2019-02" db="EMBL/GenBank/DDBJ databases">
        <title>Deep-cultivation of Planctomycetes and their phenomic and genomic characterization uncovers novel biology.</title>
        <authorList>
            <person name="Wiegand S."/>
            <person name="Jogler M."/>
            <person name="Boedeker C."/>
            <person name="Pinto D."/>
            <person name="Vollmers J."/>
            <person name="Rivas-Marin E."/>
            <person name="Kohn T."/>
            <person name="Peeters S.H."/>
            <person name="Heuer A."/>
            <person name="Rast P."/>
            <person name="Oberbeckmann S."/>
            <person name="Bunk B."/>
            <person name="Jeske O."/>
            <person name="Meyerdierks A."/>
            <person name="Storesund J.E."/>
            <person name="Kallscheuer N."/>
            <person name="Luecker S."/>
            <person name="Lage O.M."/>
            <person name="Pohl T."/>
            <person name="Merkel B.J."/>
            <person name="Hornburger P."/>
            <person name="Mueller R.-W."/>
            <person name="Bruemmer F."/>
            <person name="Labrenz M."/>
            <person name="Spormann A.M."/>
            <person name="Op Den Camp H."/>
            <person name="Overmann J."/>
            <person name="Amann R."/>
            <person name="Jetten M.S.M."/>
            <person name="Mascher T."/>
            <person name="Medema M.H."/>
            <person name="Devos D.P."/>
            <person name="Kaster A.-K."/>
            <person name="Ovreas L."/>
            <person name="Rohde M."/>
            <person name="Galperin M.Y."/>
            <person name="Jogler C."/>
        </authorList>
    </citation>
    <scope>NUCLEOTIDE SEQUENCE [LARGE SCALE GENOMIC DNA]</scope>
    <source>
        <strain evidence="5 6">KOR42</strain>
    </source>
</reference>
<dbReference type="PROSITE" id="PS00018">
    <property type="entry name" value="EF_HAND_1"/>
    <property type="match status" value="1"/>
</dbReference>
<keyword evidence="3" id="KW-1133">Transmembrane helix</keyword>
<evidence type="ECO:0000313" key="5">
    <source>
        <dbReference type="EMBL" id="TWT42821.1"/>
    </source>
</evidence>
<dbReference type="PROSITE" id="PS50234">
    <property type="entry name" value="VWFA"/>
    <property type="match status" value="1"/>
</dbReference>
<name>A0A5C5VYK2_9PLAN</name>
<evidence type="ECO:0000256" key="3">
    <source>
        <dbReference type="SAM" id="Phobius"/>
    </source>
</evidence>
<keyword evidence="3" id="KW-0812">Transmembrane</keyword>
<dbReference type="InterPro" id="IPR002035">
    <property type="entry name" value="VWF_A"/>
</dbReference>
<feature type="transmembrane region" description="Helical" evidence="3">
    <location>
        <begin position="54"/>
        <end position="72"/>
    </location>
</feature>
<feature type="region of interest" description="Disordered" evidence="2">
    <location>
        <begin position="1"/>
        <end position="49"/>
    </location>
</feature>
<keyword evidence="1" id="KW-0175">Coiled coil</keyword>
<accession>A0A5C5VYK2</accession>
<dbReference type="Proteomes" id="UP000317243">
    <property type="component" value="Unassembled WGS sequence"/>
</dbReference>
<keyword evidence="3" id="KW-0472">Membrane</keyword>
<evidence type="ECO:0000313" key="6">
    <source>
        <dbReference type="Proteomes" id="UP000317243"/>
    </source>
</evidence>
<evidence type="ECO:0000256" key="1">
    <source>
        <dbReference type="SAM" id="Coils"/>
    </source>
</evidence>
<evidence type="ECO:0000256" key="2">
    <source>
        <dbReference type="SAM" id="MobiDB-lite"/>
    </source>
</evidence>
<comment type="caution">
    <text evidence="5">The sequence shown here is derived from an EMBL/GenBank/DDBJ whole genome shotgun (WGS) entry which is preliminary data.</text>
</comment>
<dbReference type="InterPro" id="IPR018247">
    <property type="entry name" value="EF_Hand_1_Ca_BS"/>
</dbReference>
<evidence type="ECO:0000259" key="4">
    <source>
        <dbReference type="PROSITE" id="PS50234"/>
    </source>
</evidence>
<sequence>MSSSGKRNWRGGKPSSSPPPASSSSSPSARRNWRSQKTARAGRKNSTNRRMPRLIGASIALLALFVLAVLLWRRADRVHTHFTVIDPTSNRSEESSVSIEFPDNQSESNYFTVGNHFTKHVQSVPDVVPLEEVGRAIQEVAVIYLRPTSARIHGLDPFRSDEAIQDLKTQLSEFEQDHLKLVFIDYNSVESDWRWGFFGESPREDEFSWAAEIPNTIVVVSTRATEKSWPASLPDWGGTIFERIVEQAFSSAADSNQDRQLTVNEVLDFITTQTNSLVSTRRDFTGQTVQIFPPIDSLDSGEESQETPLGELVVLKSPPPPIPREASPSDLQQISKVQQQIAELWDRLNKVSSQRLVDPIRWQSTIAQIRQAQTYLQTGHVNDLQEKFDRIIDSLQALETNATSNPSLKLQLPRQDLLSESSTVDDWSSIWAFTELTDLNATEIAAEAILKKTLEQYPFQATSTIGPTASEQQQIVDARRQIEQVAALTFGCQEDLSNLVLSVQQMLLESEDLIFLNEKSGSPTRSTRTAIRDRALLLNRQIEDYVRWSVRASKLEREVLNEVDNYAHWAATAPGTQPANQARLIAAILDRDGTATLEAPNDTERFQAACVQLFTRLETLLTLHLQLTSAPFADLQELSNAAQKLQTAYEDLHNAREAVETMSKGLLNQPAPGSSVEKWQQARSLRWAPVLESSLRTKIFEMGFDPISEVNDTDELEADKPGDNSGALAQWKKDVLWESVWALRIHDCLATVLPDEDESETEQDTVRTAWIALQNEDSPIAIPRRLDDLSSAVIDHWAECREFVRIAHSRSSETMDQYSLKLLKADLASRFLSDSDYDLIDLHRQITQQLAIVSGLRTALLQADRAILSQWILQDSLGKEWIDPSRVTIRDQDKWFHRVTQFWIEEAERLLKQGGMQDENAIVQERSDRLKACHGWSLTENLPELGSMRFPYQQNEITATWNITVDNPPPDLGTMAINLVTAQTADGADIEVIPSQVALDLKSPEVSSPIEIRRQQQEAGDDCQPLRYLTGVFYRGTAFRTPSLTIDPCPARETHQEFIAQLAPPTLRVTGEDVRPVMFVLDWSFSMQEKDRDVAALNALQGIITQSQATGGQIISDQAKVGLVIYGHRIGAQGVNESYVNFAARFRNQTVEDVSQALSRVRDPLDDARAELAPRRLEVGRDDFLQVIRQFRDIPPFGSTPLGQGIVEAAKELEELGDEGGLVCVITDGAPRDLGKVENILSASQLNSWTPRQVRDLQNKLDDRAASVRNYLSNDHISAVILALDFQEGAEEFQTLESIFGPDGLNVRIENVSSQADPRVRQLQEVIASELKPRQFTVETSQGVAIGSFELGETVRNLEIDKEYVVKFGQFEPQRFRVSPGDQLEFSLNWETQKLDVERDFDRSSRSPSIALDRNLPRTLPTILRADASMLGTPSNGEVRCEIQIMLDHAERERVVQRPEEIEFEFQAIGQNGYIPDRVRIESNSQFGAPGWTALLDPWPSNRGIDIHSWWKMTRTPPDQILSLSSLSQASSANQTVVIGDGAVPECRFWNAYTVQDGRQIYEVHLEPVDASQFEAVKDLRIEIGSARILNDRNSFVHERVDHEVTIVESGIVVHSFLYPRNASPQFDEKVLAITTAESRREDAFSATVKVTRLH</sequence>